<dbReference type="InterPro" id="IPR016195">
    <property type="entry name" value="Pol/histidinol_Pase-like"/>
</dbReference>
<dbReference type="InterPro" id="IPR004013">
    <property type="entry name" value="PHP_dom"/>
</dbReference>
<dbReference type="GO" id="GO:0035312">
    <property type="term" value="F:5'-3' DNA exonuclease activity"/>
    <property type="evidence" value="ECO:0007669"/>
    <property type="project" value="TreeGrafter"/>
</dbReference>
<evidence type="ECO:0000259" key="1">
    <source>
        <dbReference type="SMART" id="SM00481"/>
    </source>
</evidence>
<gene>
    <name evidence="2" type="ORF">CYJ34_08150</name>
</gene>
<dbReference type="Proteomes" id="UP000234335">
    <property type="component" value="Unassembled WGS sequence"/>
</dbReference>
<dbReference type="NCBIfam" id="NF038032">
    <property type="entry name" value="CehA_McbA_metalo"/>
    <property type="match status" value="1"/>
</dbReference>
<organism evidence="2 3">
    <name type="scientific">Anaerococcus octavius</name>
    <dbReference type="NCBI Taxonomy" id="54007"/>
    <lineage>
        <taxon>Bacteria</taxon>
        <taxon>Bacillati</taxon>
        <taxon>Bacillota</taxon>
        <taxon>Tissierellia</taxon>
        <taxon>Tissierellales</taxon>
        <taxon>Peptoniphilaceae</taxon>
        <taxon>Anaerococcus</taxon>
    </lineage>
</organism>
<dbReference type="RefSeq" id="WP_101540785.1">
    <property type="nucleotide sequence ID" value="NZ_CALTZC010000052.1"/>
</dbReference>
<dbReference type="InterPro" id="IPR052018">
    <property type="entry name" value="PHP_domain"/>
</dbReference>
<evidence type="ECO:0000313" key="3">
    <source>
        <dbReference type="Proteomes" id="UP000234335"/>
    </source>
</evidence>
<comment type="caution">
    <text evidence="2">The sequence shown here is derived from an EMBL/GenBank/DDBJ whole genome shotgun (WGS) entry which is preliminary data.</text>
</comment>
<keyword evidence="3" id="KW-1185">Reference proteome</keyword>
<evidence type="ECO:0000313" key="2">
    <source>
        <dbReference type="EMBL" id="PKZ15252.1"/>
    </source>
</evidence>
<name>A0A2I1M555_9FIRM</name>
<dbReference type="Gene3D" id="3.20.20.140">
    <property type="entry name" value="Metal-dependent hydrolases"/>
    <property type="match status" value="1"/>
</dbReference>
<protein>
    <recommendedName>
        <fullName evidence="1">Polymerase/histidinol phosphatase N-terminal domain-containing protein</fullName>
    </recommendedName>
</protein>
<dbReference type="AlphaFoldDB" id="A0A2I1M555"/>
<feature type="domain" description="Polymerase/histidinol phosphatase N-terminal" evidence="1">
    <location>
        <begin position="9"/>
        <end position="75"/>
    </location>
</feature>
<dbReference type="GO" id="GO:0004534">
    <property type="term" value="F:5'-3' RNA exonuclease activity"/>
    <property type="evidence" value="ECO:0007669"/>
    <property type="project" value="TreeGrafter"/>
</dbReference>
<dbReference type="SUPFAM" id="SSF89550">
    <property type="entry name" value="PHP domain-like"/>
    <property type="match status" value="1"/>
</dbReference>
<dbReference type="Pfam" id="PF02811">
    <property type="entry name" value="PHP"/>
    <property type="match status" value="1"/>
</dbReference>
<dbReference type="PANTHER" id="PTHR42924:SF3">
    <property type="entry name" value="POLYMERASE_HISTIDINOL PHOSPHATASE N-TERMINAL DOMAIN-CONTAINING PROTEIN"/>
    <property type="match status" value="1"/>
</dbReference>
<dbReference type="InterPro" id="IPR003141">
    <property type="entry name" value="Pol/His_phosphatase_N"/>
</dbReference>
<dbReference type="SMART" id="SM00481">
    <property type="entry name" value="POLIIIAc"/>
    <property type="match status" value="1"/>
</dbReference>
<sequence length="324" mass="37341">MTNLKYYPVLLHSHTLHSDGHMTPEELVRSAKDFGYKAMFLTDHNTDAGLDEIYEKNFDKDILPVFHGIEWTTFYGHMLILGSHDAGNYTKATLSNMEECIDEIQKENNDAVFSINHPFDMGNPICTGCHFEFNIKDYSNFAYLELINGENSENSKSTKLAYKFWKKLLNEGYKLAALGGRDWHVKSKDDDTVPINMLGINGDLNEKNILKAIRNTNTYLTYGPIFTYNFKNTELGEVIDEGEFYGEIKLGNGNFKNTKYINIVPKKLIIYNNNDLIFEEKISYEKDLNFIINLKKGYLRFEVLGDLKDTKNIRLIITSPIFVK</sequence>
<dbReference type="EMBL" id="PKGS01000007">
    <property type="protein sequence ID" value="PKZ15252.1"/>
    <property type="molecule type" value="Genomic_DNA"/>
</dbReference>
<proteinExistence type="predicted"/>
<accession>A0A2I1M555</accession>
<reference evidence="2 3" key="1">
    <citation type="submission" date="2017-12" db="EMBL/GenBank/DDBJ databases">
        <title>Phylogenetic diversity of female urinary microbiome.</title>
        <authorList>
            <person name="Thomas-White K."/>
            <person name="Wolfe A.J."/>
        </authorList>
    </citation>
    <scope>NUCLEOTIDE SEQUENCE [LARGE SCALE GENOMIC DNA]</scope>
    <source>
        <strain evidence="2 3">UMB0119</strain>
    </source>
</reference>
<dbReference type="PANTHER" id="PTHR42924">
    <property type="entry name" value="EXONUCLEASE"/>
    <property type="match status" value="1"/>
</dbReference>